<dbReference type="InterPro" id="IPR016181">
    <property type="entry name" value="Acyl_CoA_acyltransferase"/>
</dbReference>
<name>A0A7R9XZF8_9VIRI</name>
<dbReference type="AlphaFoldDB" id="A0A7R9XZF8"/>
<gene>
    <name evidence="4" type="ORF">PCOL08062_LOCUS4741</name>
</gene>
<feature type="domain" description="N-acetyltransferase" evidence="3">
    <location>
        <begin position="117"/>
        <end position="271"/>
    </location>
</feature>
<evidence type="ECO:0000313" key="4">
    <source>
        <dbReference type="EMBL" id="CAD8236616.1"/>
    </source>
</evidence>
<dbReference type="UniPathway" id="UPA00113">
    <property type="reaction ID" value="UER00529"/>
</dbReference>
<organism evidence="4">
    <name type="scientific">Prasinoderma coloniale</name>
    <dbReference type="NCBI Taxonomy" id="156133"/>
    <lineage>
        <taxon>Eukaryota</taxon>
        <taxon>Viridiplantae</taxon>
        <taxon>Prasinodermophyta</taxon>
        <taxon>Prasinodermophyceae</taxon>
        <taxon>Prasinodermales</taxon>
        <taxon>Prasinodermaceae</taxon>
        <taxon>Prasinoderma</taxon>
    </lineage>
</organism>
<dbReference type="InterPro" id="IPR045039">
    <property type="entry name" value="NSI-like"/>
</dbReference>
<protein>
    <recommendedName>
        <fullName evidence="3">N-acetyltransferase domain-containing protein</fullName>
    </recommendedName>
</protein>
<reference evidence="4" key="1">
    <citation type="submission" date="2021-01" db="EMBL/GenBank/DDBJ databases">
        <authorList>
            <person name="Corre E."/>
            <person name="Pelletier E."/>
            <person name="Niang G."/>
            <person name="Scheremetjew M."/>
            <person name="Finn R."/>
            <person name="Kale V."/>
            <person name="Holt S."/>
            <person name="Cochrane G."/>
            <person name="Meng A."/>
            <person name="Brown T."/>
            <person name="Cohen L."/>
        </authorList>
    </citation>
    <scope>NUCLEOTIDE SEQUENCE</scope>
    <source>
        <strain evidence="4">CCMP1413</strain>
    </source>
</reference>
<dbReference type="GO" id="GO:0008080">
    <property type="term" value="F:N-acetyltransferase activity"/>
    <property type="evidence" value="ECO:0007669"/>
    <property type="project" value="InterPro"/>
</dbReference>
<dbReference type="CDD" id="cd04301">
    <property type="entry name" value="NAT_SF"/>
    <property type="match status" value="1"/>
</dbReference>
<accession>A0A7R9XZF8</accession>
<proteinExistence type="predicted"/>
<dbReference type="PANTHER" id="PTHR43626:SF4">
    <property type="entry name" value="GCN5-RELATED N-ACETYLTRANSFERASE 2, CHLOROPLASTIC"/>
    <property type="match status" value="1"/>
</dbReference>
<dbReference type="EMBL" id="HBDZ01006205">
    <property type="protein sequence ID" value="CAD8236616.1"/>
    <property type="molecule type" value="Transcribed_RNA"/>
</dbReference>
<dbReference type="SUPFAM" id="SSF55729">
    <property type="entry name" value="Acyl-CoA N-acyltransferases (Nat)"/>
    <property type="match status" value="1"/>
</dbReference>
<sequence length="340" mass="35561">MAAVVEALLARAGCGGGASERTRRCGLRRAAAVGVRREGAVARATRRVRTPDGACRAALSDTSPLIVPKDVPADEANVLDDRNEWARHDGTARRSLRRVDDLTLRRGAGAVHADDLLALCTEAPSWTVLRARRQLEREGGAATNEARALVSRERMARAVAASAVVVALYAPAPAGSISSRAVPGQRLVAAARATSDGALVGEIVDMAVTSAWRGQGVGRLLVEEVTQAFLDMGISDVGATAPPEAQHFLQACGFRPDYRGCTTLVLGADRARSLEEGEGHAHAQGGEGARQDACASDASSYRGLVLTPALTQLRAQGAPATSSLESMAADTFEVVRPSRN</sequence>
<dbReference type="InterPro" id="IPR000182">
    <property type="entry name" value="GNAT_dom"/>
</dbReference>
<dbReference type="PROSITE" id="PS51186">
    <property type="entry name" value="GNAT"/>
    <property type="match status" value="1"/>
</dbReference>
<dbReference type="Gene3D" id="3.40.630.30">
    <property type="match status" value="1"/>
</dbReference>
<evidence type="ECO:0000256" key="1">
    <source>
        <dbReference type="ARBA" id="ARBA00022679"/>
    </source>
</evidence>
<dbReference type="GO" id="GO:0006048">
    <property type="term" value="P:UDP-N-acetylglucosamine biosynthetic process"/>
    <property type="evidence" value="ECO:0007669"/>
    <property type="project" value="UniProtKB-UniPathway"/>
</dbReference>
<keyword evidence="1" id="KW-0808">Transferase</keyword>
<dbReference type="Pfam" id="PF00583">
    <property type="entry name" value="Acetyltransf_1"/>
    <property type="match status" value="1"/>
</dbReference>
<dbReference type="GO" id="GO:0005737">
    <property type="term" value="C:cytoplasm"/>
    <property type="evidence" value="ECO:0007669"/>
    <property type="project" value="TreeGrafter"/>
</dbReference>
<evidence type="ECO:0000259" key="3">
    <source>
        <dbReference type="PROSITE" id="PS51186"/>
    </source>
</evidence>
<evidence type="ECO:0000256" key="2">
    <source>
        <dbReference type="ARBA" id="ARBA00023315"/>
    </source>
</evidence>
<keyword evidence="2" id="KW-0012">Acyltransferase</keyword>
<dbReference type="PANTHER" id="PTHR43626">
    <property type="entry name" value="ACYL-COA N-ACYLTRANSFERASE"/>
    <property type="match status" value="1"/>
</dbReference>